<dbReference type="RefSeq" id="WP_212116722.1">
    <property type="nucleotide sequence ID" value="NZ_JAGTPX020000001.1"/>
</dbReference>
<evidence type="ECO:0000259" key="1">
    <source>
        <dbReference type="SMART" id="SM00849"/>
    </source>
</evidence>
<dbReference type="PANTHER" id="PTHR47619">
    <property type="entry name" value="METALLO-HYDROLASE YYCJ-RELATED"/>
    <property type="match status" value="1"/>
</dbReference>
<gene>
    <name evidence="2" type="ORF">KD144_00735</name>
</gene>
<dbReference type="Gene3D" id="3.60.15.10">
    <property type="entry name" value="Ribonuclease Z/Hydroxyacylglutathione hydrolase-like"/>
    <property type="match status" value="1"/>
</dbReference>
<dbReference type="InterPro" id="IPR052533">
    <property type="entry name" value="WalJ/YycJ-like"/>
</dbReference>
<dbReference type="EMBL" id="JAGTPX010000001">
    <property type="protein sequence ID" value="MBR8668050.1"/>
    <property type="molecule type" value="Genomic_DNA"/>
</dbReference>
<dbReference type="SMART" id="SM00849">
    <property type="entry name" value="Lactamase_B"/>
    <property type="match status" value="1"/>
</dbReference>
<dbReference type="InterPro" id="IPR001279">
    <property type="entry name" value="Metallo-B-lactamas"/>
</dbReference>
<sequence>MIEIKTISTGSKGNAYIVTDGITPLLLECGITYRDIQRAFDFKMSQVAGCLVSHEHGDHVKSIKNILKAGIDVYMSAGTKEAIGIEHHRIQTVQSKKQFRVGTWTILPFDVQHDVSEPYGFLLANQQGEKLLFATDTYYIKYRFTGLTHLMVECNYDIGILNENIASGRVPAVMKKRLMKSHFSLDNVKEFLRANDLSKVQEIWLLHLSDNNSDEAVFKQEIAELTGKLIFVP</sequence>
<comment type="caution">
    <text evidence="2">The sequence shown here is derived from an EMBL/GenBank/DDBJ whole genome shotgun (WGS) entry which is preliminary data.</text>
</comment>
<proteinExistence type="predicted"/>
<dbReference type="Pfam" id="PF12706">
    <property type="entry name" value="Lactamase_B_2"/>
    <property type="match status" value="1"/>
</dbReference>
<dbReference type="PANTHER" id="PTHR47619:SF1">
    <property type="entry name" value="EXODEOXYRIBONUCLEASE WALJ"/>
    <property type="match status" value="1"/>
</dbReference>
<accession>A0A941GIE9</accession>
<name>A0A941GIE9_NIACI</name>
<evidence type="ECO:0000313" key="2">
    <source>
        <dbReference type="EMBL" id="MBR8668050.1"/>
    </source>
</evidence>
<reference evidence="2" key="1">
    <citation type="submission" date="2021-04" db="EMBL/GenBank/DDBJ databases">
        <title>Genomic analysis of electroactive and textile dye degrading Bacillus circulans strain: DC10 isolated from constructed wetland-microbial fuel cells treating textile dye wastewaters.</title>
        <authorList>
            <person name="Patel D.U."/>
            <person name="Desai C.R."/>
        </authorList>
    </citation>
    <scope>NUCLEOTIDE SEQUENCE</scope>
    <source>
        <strain evidence="2">DC10</strain>
    </source>
</reference>
<feature type="domain" description="Metallo-beta-lactamase" evidence="1">
    <location>
        <begin position="12"/>
        <end position="182"/>
    </location>
</feature>
<organism evidence="2">
    <name type="scientific">Niallia circulans</name>
    <name type="common">Bacillus circulans</name>
    <dbReference type="NCBI Taxonomy" id="1397"/>
    <lineage>
        <taxon>Bacteria</taxon>
        <taxon>Bacillati</taxon>
        <taxon>Bacillota</taxon>
        <taxon>Bacilli</taxon>
        <taxon>Bacillales</taxon>
        <taxon>Bacillaceae</taxon>
        <taxon>Niallia</taxon>
    </lineage>
</organism>
<protein>
    <submittedName>
        <fullName evidence="2">MBL fold metallo-hydrolase</fullName>
    </submittedName>
</protein>
<dbReference type="InterPro" id="IPR036866">
    <property type="entry name" value="RibonucZ/Hydroxyglut_hydro"/>
</dbReference>
<dbReference type="AlphaFoldDB" id="A0A941GIE9"/>
<dbReference type="SUPFAM" id="SSF56281">
    <property type="entry name" value="Metallo-hydrolase/oxidoreductase"/>
    <property type="match status" value="1"/>
</dbReference>